<keyword evidence="3" id="KW-1185">Reference proteome</keyword>
<gene>
    <name evidence="2" type="ORF">CCACVL1_19781</name>
</gene>
<accession>A0A1R3HEX9</accession>
<evidence type="ECO:0000313" key="2">
    <source>
        <dbReference type="EMBL" id="OMO68871.1"/>
    </source>
</evidence>
<evidence type="ECO:0000256" key="1">
    <source>
        <dbReference type="SAM" id="MobiDB-lite"/>
    </source>
</evidence>
<evidence type="ECO:0000313" key="3">
    <source>
        <dbReference type="Proteomes" id="UP000188268"/>
    </source>
</evidence>
<feature type="non-terminal residue" evidence="2">
    <location>
        <position position="70"/>
    </location>
</feature>
<dbReference type="EMBL" id="AWWV01012140">
    <property type="protein sequence ID" value="OMO68871.1"/>
    <property type="molecule type" value="Genomic_DNA"/>
</dbReference>
<proteinExistence type="predicted"/>
<protein>
    <submittedName>
        <fullName evidence="2">Uncharacterized protein</fullName>
    </submittedName>
</protein>
<feature type="region of interest" description="Disordered" evidence="1">
    <location>
        <begin position="1"/>
        <end position="62"/>
    </location>
</feature>
<sequence>MWTSFKQKLKRWRRGEGCANKESNKKTTTNRRGKGSKGSIANNLLVASGPNQPESDDKSHNLSLVYWSDE</sequence>
<organism evidence="2 3">
    <name type="scientific">Corchorus capsularis</name>
    <name type="common">Jute</name>
    <dbReference type="NCBI Taxonomy" id="210143"/>
    <lineage>
        <taxon>Eukaryota</taxon>
        <taxon>Viridiplantae</taxon>
        <taxon>Streptophyta</taxon>
        <taxon>Embryophyta</taxon>
        <taxon>Tracheophyta</taxon>
        <taxon>Spermatophyta</taxon>
        <taxon>Magnoliopsida</taxon>
        <taxon>eudicotyledons</taxon>
        <taxon>Gunneridae</taxon>
        <taxon>Pentapetalae</taxon>
        <taxon>rosids</taxon>
        <taxon>malvids</taxon>
        <taxon>Malvales</taxon>
        <taxon>Malvaceae</taxon>
        <taxon>Grewioideae</taxon>
        <taxon>Apeibeae</taxon>
        <taxon>Corchorus</taxon>
    </lineage>
</organism>
<comment type="caution">
    <text evidence="2">The sequence shown here is derived from an EMBL/GenBank/DDBJ whole genome shotgun (WGS) entry which is preliminary data.</text>
</comment>
<name>A0A1R3HEX9_COCAP</name>
<dbReference type="AlphaFoldDB" id="A0A1R3HEX9"/>
<reference evidence="2 3" key="1">
    <citation type="submission" date="2013-09" db="EMBL/GenBank/DDBJ databases">
        <title>Corchorus capsularis genome sequencing.</title>
        <authorList>
            <person name="Alam M."/>
            <person name="Haque M.S."/>
            <person name="Islam M.S."/>
            <person name="Emdad E.M."/>
            <person name="Islam M.M."/>
            <person name="Ahmed B."/>
            <person name="Halim A."/>
            <person name="Hossen Q.M.M."/>
            <person name="Hossain M.Z."/>
            <person name="Ahmed R."/>
            <person name="Khan M.M."/>
            <person name="Islam R."/>
            <person name="Rashid M.M."/>
            <person name="Khan S.A."/>
            <person name="Rahman M.S."/>
            <person name="Alam M."/>
        </authorList>
    </citation>
    <scope>NUCLEOTIDE SEQUENCE [LARGE SCALE GENOMIC DNA]</scope>
    <source>
        <strain evidence="3">cv. CVL-1</strain>
        <tissue evidence="2">Whole seedling</tissue>
    </source>
</reference>
<dbReference type="Gramene" id="OMO68871">
    <property type="protein sequence ID" value="OMO68871"/>
    <property type="gene ID" value="CCACVL1_19781"/>
</dbReference>
<dbReference type="Proteomes" id="UP000188268">
    <property type="component" value="Unassembled WGS sequence"/>
</dbReference>